<reference evidence="1 2" key="1">
    <citation type="journal article" date="2017" name="Front. Genet.">
        <title>Draft sequencing of the heterozygous diploid genome of Satsuma (Citrus unshiu Marc.) using a hybrid assembly approach.</title>
        <authorList>
            <person name="Shimizu T."/>
            <person name="Tanizawa Y."/>
            <person name="Mochizuki T."/>
            <person name="Nagasaki H."/>
            <person name="Yoshioka T."/>
            <person name="Toyoda A."/>
            <person name="Fujiyama A."/>
            <person name="Kaminuma E."/>
            <person name="Nakamura Y."/>
        </authorList>
    </citation>
    <scope>NUCLEOTIDE SEQUENCE [LARGE SCALE GENOMIC DNA]</scope>
    <source>
        <strain evidence="2">cv. Miyagawa wase</strain>
    </source>
</reference>
<gene>
    <name evidence="1" type="ORF">CUMW_290080</name>
</gene>
<dbReference type="AlphaFoldDB" id="A0A2H5QY86"/>
<proteinExistence type="predicted"/>
<comment type="caution">
    <text evidence="1">The sequence shown here is derived from an EMBL/GenBank/DDBJ whole genome shotgun (WGS) entry which is preliminary data.</text>
</comment>
<accession>A0A2H5QY86</accession>
<evidence type="ECO:0000313" key="2">
    <source>
        <dbReference type="Proteomes" id="UP000236630"/>
    </source>
</evidence>
<dbReference type="EMBL" id="BDQV01018416">
    <property type="protein sequence ID" value="GAY69581.1"/>
    <property type="molecule type" value="Genomic_DNA"/>
</dbReference>
<protein>
    <submittedName>
        <fullName evidence="1">Uncharacterized protein</fullName>
    </submittedName>
</protein>
<sequence length="72" mass="8176">MTQPRPGKILSALGLNKARTDLFLGRPYTRKHVLPIKVWITPYKPNISPVLCRCGIRLGCYIHPPLGTQRPR</sequence>
<organism evidence="1 2">
    <name type="scientific">Citrus unshiu</name>
    <name type="common">Satsuma mandarin</name>
    <name type="synonym">Citrus nobilis var. unshiu</name>
    <dbReference type="NCBI Taxonomy" id="55188"/>
    <lineage>
        <taxon>Eukaryota</taxon>
        <taxon>Viridiplantae</taxon>
        <taxon>Streptophyta</taxon>
        <taxon>Embryophyta</taxon>
        <taxon>Tracheophyta</taxon>
        <taxon>Spermatophyta</taxon>
        <taxon>Magnoliopsida</taxon>
        <taxon>eudicotyledons</taxon>
        <taxon>Gunneridae</taxon>
        <taxon>Pentapetalae</taxon>
        <taxon>rosids</taxon>
        <taxon>malvids</taxon>
        <taxon>Sapindales</taxon>
        <taxon>Rutaceae</taxon>
        <taxon>Aurantioideae</taxon>
        <taxon>Citrus</taxon>
    </lineage>
</organism>
<keyword evidence="2" id="KW-1185">Reference proteome</keyword>
<dbReference type="Proteomes" id="UP000236630">
    <property type="component" value="Unassembled WGS sequence"/>
</dbReference>
<evidence type="ECO:0000313" key="1">
    <source>
        <dbReference type="EMBL" id="GAY69581.1"/>
    </source>
</evidence>
<name>A0A2H5QY86_CITUN</name>